<dbReference type="GO" id="GO:0005506">
    <property type="term" value="F:iron ion binding"/>
    <property type="evidence" value="ECO:0007669"/>
    <property type="project" value="InterPro"/>
</dbReference>
<evidence type="ECO:0000256" key="4">
    <source>
        <dbReference type="ARBA" id="ARBA00022723"/>
    </source>
</evidence>
<dbReference type="InterPro" id="IPR001128">
    <property type="entry name" value="Cyt_P450"/>
</dbReference>
<gene>
    <name evidence="9" type="ORF">NP233_g5405</name>
</gene>
<dbReference type="InterPro" id="IPR050121">
    <property type="entry name" value="Cytochrome_P450_monoxygenase"/>
</dbReference>
<dbReference type="PANTHER" id="PTHR24305:SF157">
    <property type="entry name" value="N-ACETYLTRYPTOPHAN 6-HYDROXYLASE IVOC-RELATED"/>
    <property type="match status" value="1"/>
</dbReference>
<dbReference type="InterPro" id="IPR017972">
    <property type="entry name" value="Cyt_P450_CS"/>
</dbReference>
<comment type="cofactor">
    <cofactor evidence="1 7">
        <name>heme</name>
        <dbReference type="ChEBI" id="CHEBI:30413"/>
    </cofactor>
</comment>
<proteinExistence type="inferred from homology"/>
<evidence type="ECO:0000313" key="10">
    <source>
        <dbReference type="Proteomes" id="UP001213000"/>
    </source>
</evidence>
<sequence>MGGVVTPLPRVVTSDVHIDGHFVPKGTIVSVGHTFLHRNAEFFPDPHEFKPERWLQSNSSSLENYLVPFSRGPRMCLGLNLAWCELYLLFANIFRKLDLELYETDMTDFRYKEVFGPVLQGRHLQAKIRTRND</sequence>
<dbReference type="PANTHER" id="PTHR24305">
    <property type="entry name" value="CYTOCHROME P450"/>
    <property type="match status" value="1"/>
</dbReference>
<evidence type="ECO:0000256" key="7">
    <source>
        <dbReference type="PIRSR" id="PIRSR602401-1"/>
    </source>
</evidence>
<comment type="pathway">
    <text evidence="2">Secondary metabolite biosynthesis.</text>
</comment>
<dbReference type="Gene3D" id="1.10.630.10">
    <property type="entry name" value="Cytochrome P450"/>
    <property type="match status" value="1"/>
</dbReference>
<accession>A0AAD5YUM8</accession>
<keyword evidence="4 7" id="KW-0479">Metal-binding</keyword>
<protein>
    <recommendedName>
        <fullName evidence="11">Cytochrome P450</fullName>
    </recommendedName>
</protein>
<dbReference type="InterPro" id="IPR002401">
    <property type="entry name" value="Cyt_P450_E_grp-I"/>
</dbReference>
<evidence type="ECO:0000313" key="9">
    <source>
        <dbReference type="EMBL" id="KAJ3568900.1"/>
    </source>
</evidence>
<name>A0AAD5YUM8_9AGAR</name>
<organism evidence="9 10">
    <name type="scientific">Leucocoprinus birnbaumii</name>
    <dbReference type="NCBI Taxonomy" id="56174"/>
    <lineage>
        <taxon>Eukaryota</taxon>
        <taxon>Fungi</taxon>
        <taxon>Dikarya</taxon>
        <taxon>Basidiomycota</taxon>
        <taxon>Agaricomycotina</taxon>
        <taxon>Agaricomycetes</taxon>
        <taxon>Agaricomycetidae</taxon>
        <taxon>Agaricales</taxon>
        <taxon>Agaricineae</taxon>
        <taxon>Agaricaceae</taxon>
        <taxon>Leucocoprinus</taxon>
    </lineage>
</organism>
<dbReference type="Pfam" id="PF00067">
    <property type="entry name" value="p450"/>
    <property type="match status" value="1"/>
</dbReference>
<keyword evidence="6 7" id="KW-0408">Iron</keyword>
<evidence type="ECO:0000256" key="3">
    <source>
        <dbReference type="ARBA" id="ARBA00010617"/>
    </source>
</evidence>
<comment type="similarity">
    <text evidence="3 8">Belongs to the cytochrome P450 family.</text>
</comment>
<evidence type="ECO:0000256" key="5">
    <source>
        <dbReference type="ARBA" id="ARBA00023002"/>
    </source>
</evidence>
<comment type="caution">
    <text evidence="9">The sequence shown here is derived from an EMBL/GenBank/DDBJ whole genome shotgun (WGS) entry which is preliminary data.</text>
</comment>
<dbReference type="Proteomes" id="UP001213000">
    <property type="component" value="Unassembled WGS sequence"/>
</dbReference>
<dbReference type="EMBL" id="JANIEX010000318">
    <property type="protein sequence ID" value="KAJ3568900.1"/>
    <property type="molecule type" value="Genomic_DNA"/>
</dbReference>
<dbReference type="InterPro" id="IPR036396">
    <property type="entry name" value="Cyt_P450_sf"/>
</dbReference>
<evidence type="ECO:0000256" key="8">
    <source>
        <dbReference type="RuleBase" id="RU000461"/>
    </source>
</evidence>
<dbReference type="GO" id="GO:0016705">
    <property type="term" value="F:oxidoreductase activity, acting on paired donors, with incorporation or reduction of molecular oxygen"/>
    <property type="evidence" value="ECO:0007669"/>
    <property type="project" value="InterPro"/>
</dbReference>
<dbReference type="SUPFAM" id="SSF48264">
    <property type="entry name" value="Cytochrome P450"/>
    <property type="match status" value="1"/>
</dbReference>
<keyword evidence="7 8" id="KW-0349">Heme</keyword>
<dbReference type="GO" id="GO:0004497">
    <property type="term" value="F:monooxygenase activity"/>
    <property type="evidence" value="ECO:0007669"/>
    <property type="project" value="UniProtKB-KW"/>
</dbReference>
<evidence type="ECO:0000256" key="6">
    <source>
        <dbReference type="ARBA" id="ARBA00023004"/>
    </source>
</evidence>
<reference evidence="9" key="1">
    <citation type="submission" date="2022-07" db="EMBL/GenBank/DDBJ databases">
        <title>Genome Sequence of Leucocoprinus birnbaumii.</title>
        <authorList>
            <person name="Buettner E."/>
        </authorList>
    </citation>
    <scope>NUCLEOTIDE SEQUENCE</scope>
    <source>
        <strain evidence="9">VT141</strain>
    </source>
</reference>
<evidence type="ECO:0008006" key="11">
    <source>
        <dbReference type="Google" id="ProtNLM"/>
    </source>
</evidence>
<keyword evidence="5 8" id="KW-0560">Oxidoreductase</keyword>
<dbReference type="GO" id="GO:0020037">
    <property type="term" value="F:heme binding"/>
    <property type="evidence" value="ECO:0007669"/>
    <property type="project" value="InterPro"/>
</dbReference>
<evidence type="ECO:0000256" key="1">
    <source>
        <dbReference type="ARBA" id="ARBA00001971"/>
    </source>
</evidence>
<dbReference type="PROSITE" id="PS00086">
    <property type="entry name" value="CYTOCHROME_P450"/>
    <property type="match status" value="1"/>
</dbReference>
<feature type="binding site" description="axial binding residue" evidence="7">
    <location>
        <position position="76"/>
    </location>
    <ligand>
        <name>heme</name>
        <dbReference type="ChEBI" id="CHEBI:30413"/>
    </ligand>
    <ligandPart>
        <name>Fe</name>
        <dbReference type="ChEBI" id="CHEBI:18248"/>
    </ligandPart>
</feature>
<dbReference type="PRINTS" id="PR00463">
    <property type="entry name" value="EP450I"/>
</dbReference>
<keyword evidence="10" id="KW-1185">Reference proteome</keyword>
<evidence type="ECO:0000256" key="2">
    <source>
        <dbReference type="ARBA" id="ARBA00005179"/>
    </source>
</evidence>
<keyword evidence="8" id="KW-0503">Monooxygenase</keyword>
<dbReference type="AlphaFoldDB" id="A0AAD5YUM8"/>